<sequence length="165" mass="16782">MPGPAGVRLECRSGKRGVSPLVGVLALIAIVVCLATVVAVGVTSPSLESPAPNAAFDLVVNADRSEIALDHIAGDPIDVRELSLTIAVDGTDLADQPRIPFAGTEGFDGAPTGPFNVASDPYWQTGERASVTVADSNDPSFESGVSVTVSLAVDGQPVAELETTA</sequence>
<protein>
    <submittedName>
        <fullName evidence="3">Flagellin N-terminal-like domain-containing protein</fullName>
    </submittedName>
</protein>
<dbReference type="AlphaFoldDB" id="A0A1I3JHQ0"/>
<evidence type="ECO:0000313" key="3">
    <source>
        <dbReference type="EMBL" id="SFI59704.1"/>
    </source>
</evidence>
<dbReference type="OrthoDB" id="201989at2157"/>
<keyword evidence="1" id="KW-0812">Transmembrane</keyword>
<keyword evidence="1" id="KW-1133">Transmembrane helix</keyword>
<reference evidence="3 4" key="1">
    <citation type="submission" date="2016-10" db="EMBL/GenBank/DDBJ databases">
        <authorList>
            <person name="de Groot N.N."/>
        </authorList>
    </citation>
    <scope>NUCLEOTIDE SEQUENCE [LARGE SCALE GENOMIC DNA]</scope>
    <source>
        <strain evidence="3 4">SP2</strain>
    </source>
</reference>
<dbReference type="Proteomes" id="UP000182829">
    <property type="component" value="Unassembled WGS sequence"/>
</dbReference>
<dbReference type="InterPro" id="IPR013373">
    <property type="entry name" value="Flagellin/pilin_N_arc"/>
</dbReference>
<evidence type="ECO:0000256" key="1">
    <source>
        <dbReference type="SAM" id="Phobius"/>
    </source>
</evidence>
<dbReference type="Pfam" id="PF07790">
    <property type="entry name" value="Pilin_N"/>
    <property type="match status" value="1"/>
</dbReference>
<gene>
    <name evidence="3" type="ORF">SAMN05443661_10297</name>
</gene>
<dbReference type="InterPro" id="IPR012859">
    <property type="entry name" value="Pilin_N_archaeal"/>
</dbReference>
<dbReference type="EMBL" id="FORO01000002">
    <property type="protein sequence ID" value="SFI59704.1"/>
    <property type="molecule type" value="Genomic_DNA"/>
</dbReference>
<feature type="transmembrane region" description="Helical" evidence="1">
    <location>
        <begin position="21"/>
        <end position="42"/>
    </location>
</feature>
<dbReference type="OMA" id="ISVNQEP"/>
<keyword evidence="3" id="KW-0282">Flagellum</keyword>
<keyword evidence="3" id="KW-0969">Cilium</keyword>
<evidence type="ECO:0000313" key="4">
    <source>
        <dbReference type="Proteomes" id="UP000182829"/>
    </source>
</evidence>
<keyword evidence="1" id="KW-0472">Membrane</keyword>
<dbReference type="NCBIfam" id="TIGR02537">
    <property type="entry name" value="arch_flag_Nterm"/>
    <property type="match status" value="1"/>
</dbReference>
<feature type="domain" description="Archaeal Type IV pilin N-terminal" evidence="2">
    <location>
        <begin position="16"/>
        <end position="89"/>
    </location>
</feature>
<organism evidence="3 4">
    <name type="scientific">Natronobacterium gregoryi</name>
    <dbReference type="NCBI Taxonomy" id="44930"/>
    <lineage>
        <taxon>Archaea</taxon>
        <taxon>Methanobacteriati</taxon>
        <taxon>Methanobacteriota</taxon>
        <taxon>Stenosarchaea group</taxon>
        <taxon>Halobacteria</taxon>
        <taxon>Halobacteriales</taxon>
        <taxon>Natrialbaceae</taxon>
        <taxon>Natronobacterium</taxon>
    </lineage>
</organism>
<accession>A0A1I3JHQ0</accession>
<evidence type="ECO:0000259" key="2">
    <source>
        <dbReference type="Pfam" id="PF07790"/>
    </source>
</evidence>
<name>A0A1I3JHQ0_9EURY</name>
<keyword evidence="3" id="KW-0966">Cell projection</keyword>
<proteinExistence type="predicted"/>
<dbReference type="RefSeq" id="WP_005577668.1">
    <property type="nucleotide sequence ID" value="NZ_FORO01000002.1"/>
</dbReference>
<dbReference type="GeneID" id="14209147"/>